<dbReference type="EMBL" id="QRPB01000003">
    <property type="protein sequence ID" value="RHL81983.1"/>
    <property type="molecule type" value="Genomic_DNA"/>
</dbReference>
<dbReference type="SUPFAM" id="SSF52540">
    <property type="entry name" value="P-loop containing nucleoside triphosphate hydrolases"/>
    <property type="match status" value="1"/>
</dbReference>
<dbReference type="PANTHER" id="PTHR33295:SF7">
    <property type="entry name" value="ATPASE"/>
    <property type="match status" value="1"/>
</dbReference>
<accession>A0A396FVE7</accession>
<dbReference type="Pfam" id="PF13635">
    <property type="entry name" value="DUF4143"/>
    <property type="match status" value="1"/>
</dbReference>
<keyword evidence="3" id="KW-0547">Nucleotide-binding</keyword>
<evidence type="ECO:0000259" key="1">
    <source>
        <dbReference type="Pfam" id="PF13173"/>
    </source>
</evidence>
<sequence>MERHVFKRKIYNEILEWKINRSDKYALLVKGARRTGKSTIVEEFAKNEFKSYILIDFAHTSKDIIALFDDTYELDFFFLQLQQLTGVRLYENESVIIFDEVQLLPKARQAIKYLVADGRYKYIETGSLISIKKNTMDILIPSEEHKISMYPMDFEEFLWAIDDEITAETIKLLLKNKKAAGNAMHRNLMRKFRLYMLIGGMPQAIEAYLEHNNLQIVDETKREIVELYEEDFTKIDGTGLAGDIYDAIPASLSKNASRYVLSKAREGVRAKQVRDILPDILSSYTVNIAYHANNPGVGMSLEKDIDRYKLFTSDVGLFITLAFKDKKYTDNIIYNKLLSDKLEANLGYVYENAVAQMLTAKGNNLFYYTMKSETSNHLYEIDFLLSNGTKINPIEVKSGNYREHKSLDAFCEKFSSRIREKYVVHTKDYKWENGINYLPVYMIAFIEGE</sequence>
<dbReference type="AlphaFoldDB" id="A0A396FVE7"/>
<organism evidence="3 4">
    <name type="scientific">Agathobacter rectalis</name>
    <dbReference type="NCBI Taxonomy" id="39491"/>
    <lineage>
        <taxon>Bacteria</taxon>
        <taxon>Bacillati</taxon>
        <taxon>Bacillota</taxon>
        <taxon>Clostridia</taxon>
        <taxon>Lachnospirales</taxon>
        <taxon>Lachnospiraceae</taxon>
        <taxon>Agathobacter</taxon>
    </lineage>
</organism>
<dbReference type="InterPro" id="IPR041682">
    <property type="entry name" value="AAA_14"/>
</dbReference>
<keyword evidence="3" id="KW-0067">ATP-binding</keyword>
<name>A0A396FVE7_9FIRM</name>
<evidence type="ECO:0000313" key="4">
    <source>
        <dbReference type="Proteomes" id="UP000266698"/>
    </source>
</evidence>
<evidence type="ECO:0000313" key="3">
    <source>
        <dbReference type="EMBL" id="RHL81983.1"/>
    </source>
</evidence>
<dbReference type="PANTHER" id="PTHR33295">
    <property type="entry name" value="ATPASE"/>
    <property type="match status" value="1"/>
</dbReference>
<protein>
    <submittedName>
        <fullName evidence="3">ATP-binding protein</fullName>
    </submittedName>
</protein>
<comment type="caution">
    <text evidence="3">The sequence shown here is derived from an EMBL/GenBank/DDBJ whole genome shotgun (WGS) entry which is preliminary data.</text>
</comment>
<proteinExistence type="predicted"/>
<gene>
    <name evidence="3" type="ORF">DW001_03345</name>
</gene>
<feature type="domain" description="AAA" evidence="1">
    <location>
        <begin position="25"/>
        <end position="158"/>
    </location>
</feature>
<dbReference type="GO" id="GO:0005524">
    <property type="term" value="F:ATP binding"/>
    <property type="evidence" value="ECO:0007669"/>
    <property type="project" value="UniProtKB-KW"/>
</dbReference>
<feature type="domain" description="DUF4143" evidence="2">
    <location>
        <begin position="241"/>
        <end position="399"/>
    </location>
</feature>
<dbReference type="InterPro" id="IPR027417">
    <property type="entry name" value="P-loop_NTPase"/>
</dbReference>
<dbReference type="Proteomes" id="UP000266698">
    <property type="component" value="Unassembled WGS sequence"/>
</dbReference>
<dbReference type="Pfam" id="PF13173">
    <property type="entry name" value="AAA_14"/>
    <property type="match status" value="1"/>
</dbReference>
<evidence type="ECO:0000259" key="2">
    <source>
        <dbReference type="Pfam" id="PF13635"/>
    </source>
</evidence>
<dbReference type="InterPro" id="IPR025420">
    <property type="entry name" value="DUF4143"/>
</dbReference>
<reference evidence="3 4" key="1">
    <citation type="submission" date="2018-08" db="EMBL/GenBank/DDBJ databases">
        <title>A genome reference for cultivated species of the human gut microbiota.</title>
        <authorList>
            <person name="Zou Y."/>
            <person name="Xue W."/>
            <person name="Luo G."/>
        </authorList>
    </citation>
    <scope>NUCLEOTIDE SEQUENCE [LARGE SCALE GENOMIC DNA]</scope>
    <source>
        <strain evidence="3 4">AF36-2BH</strain>
    </source>
</reference>
<dbReference type="RefSeq" id="WP_118375018.1">
    <property type="nucleotide sequence ID" value="NZ_QRPB01000003.1"/>
</dbReference>